<reference evidence="2 4" key="1">
    <citation type="journal article" date="2012" name="Nature">
        <title>Algal genomes reveal evolutionary mosaicism and the fate of nucleomorphs.</title>
        <authorList>
            <consortium name="DOE Joint Genome Institute"/>
            <person name="Curtis B.A."/>
            <person name="Tanifuji G."/>
            <person name="Burki F."/>
            <person name="Gruber A."/>
            <person name="Irimia M."/>
            <person name="Maruyama S."/>
            <person name="Arias M.C."/>
            <person name="Ball S.G."/>
            <person name="Gile G.H."/>
            <person name="Hirakawa Y."/>
            <person name="Hopkins J.F."/>
            <person name="Kuo A."/>
            <person name="Rensing S.A."/>
            <person name="Schmutz J."/>
            <person name="Symeonidi A."/>
            <person name="Elias M."/>
            <person name="Eveleigh R.J."/>
            <person name="Herman E.K."/>
            <person name="Klute M.J."/>
            <person name="Nakayama T."/>
            <person name="Obornik M."/>
            <person name="Reyes-Prieto A."/>
            <person name="Armbrust E.V."/>
            <person name="Aves S.J."/>
            <person name="Beiko R.G."/>
            <person name="Coutinho P."/>
            <person name="Dacks J.B."/>
            <person name="Durnford D.G."/>
            <person name="Fast N.M."/>
            <person name="Green B.R."/>
            <person name="Grisdale C.J."/>
            <person name="Hempel F."/>
            <person name="Henrissat B."/>
            <person name="Hoppner M.P."/>
            <person name="Ishida K."/>
            <person name="Kim E."/>
            <person name="Koreny L."/>
            <person name="Kroth P.G."/>
            <person name="Liu Y."/>
            <person name="Malik S.B."/>
            <person name="Maier U.G."/>
            <person name="McRose D."/>
            <person name="Mock T."/>
            <person name="Neilson J.A."/>
            <person name="Onodera N.T."/>
            <person name="Poole A.M."/>
            <person name="Pritham E.J."/>
            <person name="Richards T.A."/>
            <person name="Rocap G."/>
            <person name="Roy S.W."/>
            <person name="Sarai C."/>
            <person name="Schaack S."/>
            <person name="Shirato S."/>
            <person name="Slamovits C.H."/>
            <person name="Spencer D.F."/>
            <person name="Suzuki S."/>
            <person name="Worden A.Z."/>
            <person name="Zauner S."/>
            <person name="Barry K."/>
            <person name="Bell C."/>
            <person name="Bharti A.K."/>
            <person name="Crow J.A."/>
            <person name="Grimwood J."/>
            <person name="Kramer R."/>
            <person name="Lindquist E."/>
            <person name="Lucas S."/>
            <person name="Salamov A."/>
            <person name="McFadden G.I."/>
            <person name="Lane C.E."/>
            <person name="Keeling P.J."/>
            <person name="Gray M.W."/>
            <person name="Grigoriev I.V."/>
            <person name="Archibald J.M."/>
        </authorList>
    </citation>
    <scope>NUCLEOTIDE SEQUENCE</scope>
    <source>
        <strain evidence="2 4">CCMP2712</strain>
    </source>
</reference>
<dbReference type="Proteomes" id="UP000011087">
    <property type="component" value="Unassembled WGS sequence"/>
</dbReference>
<dbReference type="RefSeq" id="XP_005820183.1">
    <property type="nucleotide sequence ID" value="XM_005820126.1"/>
</dbReference>
<dbReference type="AlphaFoldDB" id="L1IAE5"/>
<keyword evidence="4" id="KW-1185">Reference proteome</keyword>
<dbReference type="HOGENOM" id="CLU_293458_0_0_1"/>
<evidence type="ECO:0000313" key="3">
    <source>
        <dbReference type="EnsemblProtists" id="EKX33203"/>
    </source>
</evidence>
<sequence length="1036" mass="123472">MKTVSDKDLHVLQEIIAHAESSTSVVPHGEHGQMSLADVLKSYSIILRKHGLSPSEDTFFYRLLLQMSMDGSGDWWRRLEAVCSRTCTGGGERARDSTGVTQAFRRMVTERIPTHNRRGVYEGSGLVAVHSRGWTKRFNDENDISVYHGNAQNRKAVKKKKDENQRMVEEQALENWMVAVSFWEQCVSVRIVLAWRTLVREAKEKLMELCCYLDPASAFPETTTMTWILSVKFVQLNLLHKRKSLKRTFDELVINKKFQKEKMREAIDMSAYQRLTLCFSWMKVWTYESCSIKNKFEIVFVRHLRRIVSWALLFWIENSVREREMVLGIKRFLRARRRMLLLKTWGAWGPEGLVGKKKTLRLRFHELKRKIAKKVFREAFMAISEDLSEQAIFAEHGNKTVRKKFYNQWLQYVSLMSESNLKLEEKLTAEQGKRRRRVLESWSRHVGRMKMLMEKLATAELKFKVKIRRKQLKSWKQKTSFLMRLKMFARIMAHVSTTLPSSYAKIRWRMRMKMFLKRLDKLAAADRQNKMTRSLSSKFFKLWINVIFYLRLKKKSVKNLSKKAFRWWKRAREQGTMERKELEMRLQRAIMIVEMFNFFTRWRGQRNVSLFNVKSILRRCLRAWKSQTAISLFVWMRRENFTLLLLSKSLYLWKEILVHQRNLKQLVNNVEEFSMMKTTNRFFSSWLHVFHVKTSHAMIVDSALRAKEGKTRSACLEFWKIYIMTNFMYWMDMHIRYLAQLVVIKHSLSKSWKVFCMKEAFLTMFRQVKEKLDKQTKLSCLLRARDFSLKFRCFGRFGWSGITRRNKNLSVASYATSAQRNHNVKRRMLQLWWTVFNTKRQERLEVQNLAAKFAEVESKNSASFIVLTPSQRRQVEIWNKIAAEFQLHENEERIDLRKKSSKMQNVFVAFKKATLFQVVTTALKLQSVLVLKQWIISHKHLFSRDPAFFQVLFKMRLLKAMRSLFSWHDITVKTRECNLMINRHLSVLAVENLRRWKATCRLLQSEREKLAEAENVLSVIKLNLSCAWWQRLQSHP</sequence>
<dbReference type="OrthoDB" id="550045at2759"/>
<gene>
    <name evidence="2" type="ORF">GUITHDRAFT_120602</name>
</gene>
<reference evidence="4" key="2">
    <citation type="submission" date="2012-11" db="EMBL/GenBank/DDBJ databases">
        <authorList>
            <person name="Kuo A."/>
            <person name="Curtis B.A."/>
            <person name="Tanifuji G."/>
            <person name="Burki F."/>
            <person name="Gruber A."/>
            <person name="Irimia M."/>
            <person name="Maruyama S."/>
            <person name="Arias M.C."/>
            <person name="Ball S.G."/>
            <person name="Gile G.H."/>
            <person name="Hirakawa Y."/>
            <person name="Hopkins J.F."/>
            <person name="Rensing S.A."/>
            <person name="Schmutz J."/>
            <person name="Symeonidi A."/>
            <person name="Elias M."/>
            <person name="Eveleigh R.J."/>
            <person name="Herman E.K."/>
            <person name="Klute M.J."/>
            <person name="Nakayama T."/>
            <person name="Obornik M."/>
            <person name="Reyes-Prieto A."/>
            <person name="Armbrust E.V."/>
            <person name="Aves S.J."/>
            <person name="Beiko R.G."/>
            <person name="Coutinho P."/>
            <person name="Dacks J.B."/>
            <person name="Durnford D.G."/>
            <person name="Fast N.M."/>
            <person name="Green B.R."/>
            <person name="Grisdale C."/>
            <person name="Hempe F."/>
            <person name="Henrissat B."/>
            <person name="Hoppner M.P."/>
            <person name="Ishida K.-I."/>
            <person name="Kim E."/>
            <person name="Koreny L."/>
            <person name="Kroth P.G."/>
            <person name="Liu Y."/>
            <person name="Malik S.-B."/>
            <person name="Maier U.G."/>
            <person name="McRose D."/>
            <person name="Mock T."/>
            <person name="Neilson J.A."/>
            <person name="Onodera N.T."/>
            <person name="Poole A.M."/>
            <person name="Pritham E.J."/>
            <person name="Richards T.A."/>
            <person name="Rocap G."/>
            <person name="Roy S.W."/>
            <person name="Sarai C."/>
            <person name="Schaack S."/>
            <person name="Shirato S."/>
            <person name="Slamovits C.H."/>
            <person name="Spencer D.F."/>
            <person name="Suzuki S."/>
            <person name="Worden A.Z."/>
            <person name="Zauner S."/>
            <person name="Barry K."/>
            <person name="Bell C."/>
            <person name="Bharti A.K."/>
            <person name="Crow J.A."/>
            <person name="Grimwood J."/>
            <person name="Kramer R."/>
            <person name="Lindquist E."/>
            <person name="Lucas S."/>
            <person name="Salamov A."/>
            <person name="McFadden G.I."/>
            <person name="Lane C.E."/>
            <person name="Keeling P.J."/>
            <person name="Gray M.W."/>
            <person name="Grigoriev I.V."/>
            <person name="Archibald J.M."/>
        </authorList>
    </citation>
    <scope>NUCLEOTIDE SEQUENCE</scope>
    <source>
        <strain evidence="4">CCMP2712</strain>
    </source>
</reference>
<organism evidence="2">
    <name type="scientific">Guillardia theta (strain CCMP2712)</name>
    <name type="common">Cryptophyte</name>
    <dbReference type="NCBI Taxonomy" id="905079"/>
    <lineage>
        <taxon>Eukaryota</taxon>
        <taxon>Cryptophyceae</taxon>
        <taxon>Pyrenomonadales</taxon>
        <taxon>Geminigeraceae</taxon>
        <taxon>Guillardia</taxon>
    </lineage>
</organism>
<dbReference type="EMBL" id="JH993151">
    <property type="protein sequence ID" value="EKX33203.1"/>
    <property type="molecule type" value="Genomic_DNA"/>
</dbReference>
<dbReference type="GeneID" id="17289946"/>
<evidence type="ECO:0008006" key="5">
    <source>
        <dbReference type="Google" id="ProtNLM"/>
    </source>
</evidence>
<evidence type="ECO:0000256" key="1">
    <source>
        <dbReference type="SAM" id="Coils"/>
    </source>
</evidence>
<reference evidence="3" key="3">
    <citation type="submission" date="2016-03" db="UniProtKB">
        <authorList>
            <consortium name="EnsemblProtists"/>
        </authorList>
    </citation>
    <scope>IDENTIFICATION</scope>
</reference>
<feature type="coiled-coil region" evidence="1">
    <location>
        <begin position="993"/>
        <end position="1023"/>
    </location>
</feature>
<keyword evidence="1" id="KW-0175">Coiled coil</keyword>
<dbReference type="EnsemblProtists" id="EKX33203">
    <property type="protein sequence ID" value="EKX33203"/>
    <property type="gene ID" value="GUITHDRAFT_120602"/>
</dbReference>
<name>L1IAE5_GUITC</name>
<accession>L1IAE5</accession>
<dbReference type="PaxDb" id="55529-EKX33203"/>
<evidence type="ECO:0000313" key="4">
    <source>
        <dbReference type="Proteomes" id="UP000011087"/>
    </source>
</evidence>
<evidence type="ECO:0000313" key="2">
    <source>
        <dbReference type="EMBL" id="EKX33203.1"/>
    </source>
</evidence>
<protein>
    <recommendedName>
        <fullName evidence="5">Sfi1 spindle body domain-containing protein</fullName>
    </recommendedName>
</protein>
<proteinExistence type="predicted"/>
<dbReference type="KEGG" id="gtt:GUITHDRAFT_120602"/>